<comment type="similarity">
    <text evidence="2 8">Belongs to the NMD3 family.</text>
</comment>
<accession>A0A0V1CDM0</accession>
<dbReference type="GO" id="GO:0015031">
    <property type="term" value="P:protein transport"/>
    <property type="evidence" value="ECO:0007669"/>
    <property type="project" value="UniProtKB-KW"/>
</dbReference>
<dbReference type="EMBL" id="JYDI01000256">
    <property type="protein sequence ID" value="KRY47102.1"/>
    <property type="molecule type" value="Genomic_DNA"/>
</dbReference>
<keyword evidence="4 8" id="KW-0813">Transport</keyword>
<evidence type="ECO:0000256" key="3">
    <source>
        <dbReference type="ARBA" id="ARBA00017035"/>
    </source>
</evidence>
<dbReference type="Pfam" id="PF21193">
    <property type="entry name" value="NMD_SH3"/>
    <property type="match status" value="1"/>
</dbReference>
<protein>
    <recommendedName>
        <fullName evidence="3 8">60S ribosomal export protein NMD3</fullName>
    </recommendedName>
</protein>
<dbReference type="Pfam" id="PF21192">
    <property type="entry name" value="OB_NMD3"/>
    <property type="match status" value="1"/>
</dbReference>
<reference evidence="12 13" key="1">
    <citation type="submission" date="2015-01" db="EMBL/GenBank/DDBJ databases">
        <title>Evolution of Trichinella species and genotypes.</title>
        <authorList>
            <person name="Korhonen P.K."/>
            <person name="Edoardo P."/>
            <person name="Giuseppe L.R."/>
            <person name="Gasser R.B."/>
        </authorList>
    </citation>
    <scope>NUCLEOTIDE SEQUENCE [LARGE SCALE GENOMIC DNA]</scope>
    <source>
        <strain evidence="12">ISS120</strain>
    </source>
</reference>
<evidence type="ECO:0000256" key="4">
    <source>
        <dbReference type="ARBA" id="ARBA00022448"/>
    </source>
</evidence>
<comment type="subcellular location">
    <subcellularLocation>
        <location evidence="8">Cytoplasm</location>
    </subcellularLocation>
    <subcellularLocation>
        <location evidence="8">Nucleus</location>
    </subcellularLocation>
</comment>
<evidence type="ECO:0000259" key="9">
    <source>
        <dbReference type="Pfam" id="PF04981"/>
    </source>
</evidence>
<dbReference type="InterPro" id="IPR048898">
    <property type="entry name" value="OB_NMD3"/>
</dbReference>
<sequence>MVIILINSVFRAIRPTKCIVFRIFQNAVQKVANTSKLLYTSNHFKTRLTERWYDCSPIACCSVAIVLQRKFVCKNNQENKKNKTERNLCCSSVHYSWKISSLSTVVVVIEMQYSDQFTGSSPVQILCCQCGTLINPNPANKCVACIRTTVDITECIPRQCQLYSCKFCNRYLNPPSTWVHAELESKELLRICLKKIPVLKQVRLVDAKFIWTEPHSKRIKVMLTIQKEVLGGVILQQSVVVEYVIHNQMCDACQKIEAKDYWRACVQIRQKSTHKKSLYYLEQLILKYKLNENISFVKQVNGGMDFFYSKNQHAWKLVQFIGSVLASQYGTSKELVTHDASSNIYDYKRTYSVEIVPVCKDDIVCLSKNLAQSLGNFSQVLICYRTSKFIHLVEPHTGRGVCEVSPNVYWRSPFYSIAQHADFFEYTVLDVEWINVEDCLRYANGETANDKVGFLPELKKYLAVEALVVRSSELGRLDAKQYYCRTHLGYVLKAGDTVLGFDTVGCNVNNDNFNSLNRDDVADVILVRKIFDRTRRNRRRLWKLKRLEAELMETDSLDNDYTGFLEDLEEDSVLREKVNIYRDPTKQHIPVAEDEFDDDLPAVDLQEMLSDLYTTSTIEHRLTVSEDE</sequence>
<dbReference type="OrthoDB" id="203821at2759"/>
<dbReference type="GO" id="GO:0005634">
    <property type="term" value="C:nucleus"/>
    <property type="evidence" value="ECO:0007669"/>
    <property type="project" value="UniProtKB-SubCell"/>
</dbReference>
<evidence type="ECO:0000256" key="6">
    <source>
        <dbReference type="ARBA" id="ARBA00022927"/>
    </source>
</evidence>
<evidence type="ECO:0000256" key="5">
    <source>
        <dbReference type="ARBA" id="ARBA00022490"/>
    </source>
</evidence>
<dbReference type="GO" id="GO:0005737">
    <property type="term" value="C:cytoplasm"/>
    <property type="evidence" value="ECO:0007669"/>
    <property type="project" value="UniProtKB-SubCell"/>
</dbReference>
<evidence type="ECO:0000313" key="12">
    <source>
        <dbReference type="EMBL" id="KRY47102.1"/>
    </source>
</evidence>
<evidence type="ECO:0000259" key="11">
    <source>
        <dbReference type="Pfam" id="PF21193"/>
    </source>
</evidence>
<dbReference type="InterPro" id="IPR039768">
    <property type="entry name" value="Nmd3"/>
</dbReference>
<keyword evidence="13" id="KW-1185">Reference proteome</keyword>
<dbReference type="STRING" id="45882.A0A0V1CDM0"/>
<keyword evidence="5 8" id="KW-0963">Cytoplasm</keyword>
<gene>
    <name evidence="12" type="primary">Nmd3</name>
    <name evidence="12" type="ORF">T03_12106</name>
</gene>
<dbReference type="PANTHER" id="PTHR12746:SF2">
    <property type="entry name" value="60S RIBOSOMAL EXPORT PROTEIN NMD3"/>
    <property type="match status" value="1"/>
</dbReference>
<feature type="domain" description="Nmd3 N-terminal" evidence="9">
    <location>
        <begin position="127"/>
        <end position="355"/>
    </location>
</feature>
<feature type="domain" description="60S ribosomal export protein NMD3 OB-fold" evidence="10">
    <location>
        <begin position="425"/>
        <end position="529"/>
    </location>
</feature>
<evidence type="ECO:0000259" key="10">
    <source>
        <dbReference type="Pfam" id="PF21192"/>
    </source>
</evidence>
<evidence type="ECO:0000256" key="8">
    <source>
        <dbReference type="RuleBase" id="RU364108"/>
    </source>
</evidence>
<dbReference type="InterPro" id="IPR048899">
    <property type="entry name" value="NMD_SH3"/>
</dbReference>
<dbReference type="Pfam" id="PF04981">
    <property type="entry name" value="NMD3"/>
    <property type="match status" value="1"/>
</dbReference>
<dbReference type="PANTHER" id="PTHR12746">
    <property type="entry name" value="NONSENSE-MEDIATED MRNA DECAY PROTEIN 3"/>
    <property type="match status" value="1"/>
</dbReference>
<keyword evidence="6 8" id="KW-0653">Protein transport</keyword>
<keyword evidence="7 8" id="KW-0539">Nucleus</keyword>
<dbReference type="GO" id="GO:0043023">
    <property type="term" value="F:ribosomal large subunit binding"/>
    <property type="evidence" value="ECO:0007669"/>
    <property type="project" value="InterPro"/>
</dbReference>
<evidence type="ECO:0000256" key="1">
    <source>
        <dbReference type="ARBA" id="ARBA00002269"/>
    </source>
</evidence>
<dbReference type="AlphaFoldDB" id="A0A0V1CDM0"/>
<proteinExistence type="inferred from homology"/>
<comment type="function">
    <text evidence="1 8">Acts as an adapter for the XPO1/CRM1-mediated export of the 60S ribosomal subunit.</text>
</comment>
<feature type="domain" description="60S ribosomal export protein NMD3 SH3" evidence="11">
    <location>
        <begin position="358"/>
        <end position="398"/>
    </location>
</feature>
<name>A0A0V1CDM0_TRIBR</name>
<evidence type="ECO:0000256" key="7">
    <source>
        <dbReference type="ARBA" id="ARBA00023242"/>
    </source>
</evidence>
<dbReference type="Proteomes" id="UP000054653">
    <property type="component" value="Unassembled WGS sequence"/>
</dbReference>
<comment type="caution">
    <text evidence="12">The sequence shown here is derived from an EMBL/GenBank/DDBJ whole genome shotgun (WGS) entry which is preliminary data.</text>
</comment>
<organism evidence="12 13">
    <name type="scientific">Trichinella britovi</name>
    <name type="common">Parasitic roundworm</name>
    <dbReference type="NCBI Taxonomy" id="45882"/>
    <lineage>
        <taxon>Eukaryota</taxon>
        <taxon>Metazoa</taxon>
        <taxon>Ecdysozoa</taxon>
        <taxon>Nematoda</taxon>
        <taxon>Enoplea</taxon>
        <taxon>Dorylaimia</taxon>
        <taxon>Trichinellida</taxon>
        <taxon>Trichinellidae</taxon>
        <taxon>Trichinella</taxon>
    </lineage>
</organism>
<evidence type="ECO:0000313" key="13">
    <source>
        <dbReference type="Proteomes" id="UP000054653"/>
    </source>
</evidence>
<dbReference type="GO" id="GO:0000055">
    <property type="term" value="P:ribosomal large subunit export from nucleus"/>
    <property type="evidence" value="ECO:0007669"/>
    <property type="project" value="TreeGrafter"/>
</dbReference>
<evidence type="ECO:0000256" key="2">
    <source>
        <dbReference type="ARBA" id="ARBA00009794"/>
    </source>
</evidence>
<dbReference type="InterPro" id="IPR007064">
    <property type="entry name" value="Nmd3_N"/>
</dbReference>
<dbReference type="OMA" id="VILVRKH"/>